<evidence type="ECO:0000256" key="2">
    <source>
        <dbReference type="ARBA" id="ARBA00004186"/>
    </source>
</evidence>
<feature type="region of interest" description="Disordered" evidence="19">
    <location>
        <begin position="61"/>
        <end position="113"/>
    </location>
</feature>
<evidence type="ECO:0000256" key="18">
    <source>
        <dbReference type="ARBA" id="ARBA00044346"/>
    </source>
</evidence>
<evidence type="ECO:0000256" key="8">
    <source>
        <dbReference type="ARBA" id="ARBA00022701"/>
    </source>
</evidence>
<evidence type="ECO:0000256" key="1">
    <source>
        <dbReference type="ARBA" id="ARBA00004123"/>
    </source>
</evidence>
<proteinExistence type="inferred from homology"/>
<keyword evidence="10" id="KW-0159">Chromosome partition</keyword>
<keyword evidence="13" id="KW-0206">Cytoskeleton</keyword>
<sequence length="274" mass="29289">MNLLHAHIEQISQSSISIADLPFSSARPFTNALLRTTDITSLIRDTEAHERALFSTLPTTTTTSTAITGQRTRTRKSIYQPTNRLPQTSSSSSSSSAFINRILTGPGPGPGPGSGSLLLEHIQRGESSFSGGIGGSKEKADPDVASLLDGAEKFPIAGAKARIAALRTRHQTLAASVERYEGIVQGQVRELERLNNNRTSEEENMGGGDVDGGNGRFASRNDGDLVDGTAATAAGFTRDDLAREEAETKELEERRRLLEQRVNGMERDLGALGG</sequence>
<evidence type="ECO:0000256" key="3">
    <source>
        <dbReference type="ARBA" id="ARBA00004629"/>
    </source>
</evidence>
<dbReference type="OrthoDB" id="10016597at2759"/>
<dbReference type="EMBL" id="CAJPDQ010000027">
    <property type="protein sequence ID" value="CAF9927351.1"/>
    <property type="molecule type" value="Genomic_DNA"/>
</dbReference>
<evidence type="ECO:0000256" key="9">
    <source>
        <dbReference type="ARBA" id="ARBA00022776"/>
    </source>
</evidence>
<comment type="similarity">
    <text evidence="4">Belongs to the DASH complex SPC34 family.</text>
</comment>
<feature type="compositionally biased region" description="Basic and acidic residues" evidence="19">
    <location>
        <begin position="237"/>
        <end position="255"/>
    </location>
</feature>
<reference evidence="20" key="1">
    <citation type="submission" date="2021-03" db="EMBL/GenBank/DDBJ databases">
        <authorList>
            <person name="Tagirdzhanova G."/>
        </authorList>
    </citation>
    <scope>NUCLEOTIDE SEQUENCE</scope>
</reference>
<evidence type="ECO:0000256" key="14">
    <source>
        <dbReference type="ARBA" id="ARBA00023242"/>
    </source>
</evidence>
<evidence type="ECO:0000313" key="20">
    <source>
        <dbReference type="EMBL" id="CAF9927351.1"/>
    </source>
</evidence>
<evidence type="ECO:0000256" key="12">
    <source>
        <dbReference type="ARBA" id="ARBA00023054"/>
    </source>
</evidence>
<accession>A0A8H3FU29</accession>
<feature type="region of interest" description="Disordered" evidence="19">
    <location>
        <begin position="195"/>
        <end position="225"/>
    </location>
</feature>
<keyword evidence="6" id="KW-0963">Cytoplasm</keyword>
<evidence type="ECO:0000256" key="17">
    <source>
        <dbReference type="ARBA" id="ARBA00044112"/>
    </source>
</evidence>
<evidence type="ECO:0000256" key="10">
    <source>
        <dbReference type="ARBA" id="ARBA00022829"/>
    </source>
</evidence>
<keyword evidence="14" id="KW-0539">Nucleus</keyword>
<keyword evidence="8" id="KW-0493">Microtubule</keyword>
<dbReference type="AlphaFoldDB" id="A0A8H3FU29"/>
<keyword evidence="21" id="KW-1185">Reference proteome</keyword>
<dbReference type="GO" id="GO:0008608">
    <property type="term" value="P:attachment of spindle microtubules to kinetochore"/>
    <property type="evidence" value="ECO:0007669"/>
    <property type="project" value="InterPro"/>
</dbReference>
<dbReference type="Pfam" id="PF08657">
    <property type="entry name" value="DASH_Spc34"/>
    <property type="match status" value="2"/>
</dbReference>
<keyword evidence="5" id="KW-0158">Chromosome</keyword>
<feature type="compositionally biased region" description="Polar residues" evidence="19">
    <location>
        <begin position="77"/>
        <end position="88"/>
    </location>
</feature>
<keyword evidence="12" id="KW-0175">Coiled coil</keyword>
<organism evidence="20 21">
    <name type="scientific">Gomphillus americanus</name>
    <dbReference type="NCBI Taxonomy" id="1940652"/>
    <lineage>
        <taxon>Eukaryota</taxon>
        <taxon>Fungi</taxon>
        <taxon>Dikarya</taxon>
        <taxon>Ascomycota</taxon>
        <taxon>Pezizomycotina</taxon>
        <taxon>Lecanoromycetes</taxon>
        <taxon>OSLEUM clade</taxon>
        <taxon>Ostropomycetidae</taxon>
        <taxon>Ostropales</taxon>
        <taxon>Graphidaceae</taxon>
        <taxon>Gomphilloideae</taxon>
        <taxon>Gomphillus</taxon>
    </lineage>
</organism>
<evidence type="ECO:0000256" key="11">
    <source>
        <dbReference type="ARBA" id="ARBA00022838"/>
    </source>
</evidence>
<dbReference type="Proteomes" id="UP000664169">
    <property type="component" value="Unassembled WGS sequence"/>
</dbReference>
<keyword evidence="7" id="KW-0132">Cell division</keyword>
<keyword evidence="16" id="KW-0137">Centromere</keyword>
<feature type="region of interest" description="Disordered" evidence="19">
    <location>
        <begin position="236"/>
        <end position="255"/>
    </location>
</feature>
<feature type="compositionally biased region" description="Low complexity" evidence="19">
    <location>
        <begin position="61"/>
        <end position="71"/>
    </location>
</feature>
<feature type="compositionally biased region" description="Gly residues" evidence="19">
    <location>
        <begin position="205"/>
        <end position="215"/>
    </location>
</feature>
<keyword evidence="9" id="KW-0498">Mitosis</keyword>
<evidence type="ECO:0000256" key="13">
    <source>
        <dbReference type="ARBA" id="ARBA00023212"/>
    </source>
</evidence>
<name>A0A8H3FU29_9LECA</name>
<dbReference type="GO" id="GO:0005876">
    <property type="term" value="C:spindle microtubule"/>
    <property type="evidence" value="ECO:0007669"/>
    <property type="project" value="InterPro"/>
</dbReference>
<evidence type="ECO:0000256" key="5">
    <source>
        <dbReference type="ARBA" id="ARBA00022454"/>
    </source>
</evidence>
<evidence type="ECO:0000256" key="7">
    <source>
        <dbReference type="ARBA" id="ARBA00022618"/>
    </source>
</evidence>
<protein>
    <recommendedName>
        <fullName evidence="17">DASH complex subunit SPC34</fullName>
    </recommendedName>
    <alternativeName>
        <fullName evidence="18">Outer kinetochore protein SPC34</fullName>
    </alternativeName>
</protein>
<comment type="caution">
    <text evidence="20">The sequence shown here is derived from an EMBL/GenBank/DDBJ whole genome shotgun (WGS) entry which is preliminary data.</text>
</comment>
<keyword evidence="15" id="KW-0131">Cell cycle</keyword>
<dbReference type="GO" id="GO:0042729">
    <property type="term" value="C:DASH complex"/>
    <property type="evidence" value="ECO:0007669"/>
    <property type="project" value="InterPro"/>
</dbReference>
<evidence type="ECO:0000256" key="19">
    <source>
        <dbReference type="SAM" id="MobiDB-lite"/>
    </source>
</evidence>
<evidence type="ECO:0000256" key="4">
    <source>
        <dbReference type="ARBA" id="ARBA00008491"/>
    </source>
</evidence>
<dbReference type="GO" id="GO:0051301">
    <property type="term" value="P:cell division"/>
    <property type="evidence" value="ECO:0007669"/>
    <property type="project" value="UniProtKB-KW"/>
</dbReference>
<keyword evidence="11" id="KW-0995">Kinetochore</keyword>
<evidence type="ECO:0000256" key="6">
    <source>
        <dbReference type="ARBA" id="ARBA00022490"/>
    </source>
</evidence>
<gene>
    <name evidence="20" type="ORF">GOMPHAMPRED_004371</name>
</gene>
<evidence type="ECO:0000256" key="15">
    <source>
        <dbReference type="ARBA" id="ARBA00023306"/>
    </source>
</evidence>
<comment type="subcellular location">
    <subcellularLocation>
        <location evidence="3">Chromosome</location>
        <location evidence="3">Centromere</location>
        <location evidence="3">Kinetochore</location>
    </subcellularLocation>
    <subcellularLocation>
        <location evidence="2">Cytoplasm</location>
        <location evidence="2">Cytoskeleton</location>
        <location evidence="2">Spindle</location>
    </subcellularLocation>
    <subcellularLocation>
        <location evidence="1">Nucleus</location>
    </subcellularLocation>
</comment>
<evidence type="ECO:0000256" key="16">
    <source>
        <dbReference type="ARBA" id="ARBA00023328"/>
    </source>
</evidence>
<evidence type="ECO:0000313" key="21">
    <source>
        <dbReference type="Proteomes" id="UP000664169"/>
    </source>
</evidence>
<dbReference type="InterPro" id="IPR013966">
    <property type="entry name" value="Spc34"/>
</dbReference>